<dbReference type="Gene3D" id="1.10.1200.10">
    <property type="entry name" value="ACP-like"/>
    <property type="match status" value="1"/>
</dbReference>
<dbReference type="SMART" id="SM00827">
    <property type="entry name" value="PKS_AT"/>
    <property type="match status" value="1"/>
</dbReference>
<evidence type="ECO:0000256" key="27">
    <source>
        <dbReference type="ARBA" id="ARBA00023394"/>
    </source>
</evidence>
<dbReference type="GO" id="GO:0031177">
    <property type="term" value="F:phosphopantetheine binding"/>
    <property type="evidence" value="ECO:0007669"/>
    <property type="project" value="InterPro"/>
</dbReference>
<organism evidence="68 69">
    <name type="scientific">Cimex lectularius</name>
    <name type="common">Bed bug</name>
    <name type="synonym">Acanthia lectularia</name>
    <dbReference type="NCBI Taxonomy" id="79782"/>
    <lineage>
        <taxon>Eukaryota</taxon>
        <taxon>Metazoa</taxon>
        <taxon>Ecdysozoa</taxon>
        <taxon>Arthropoda</taxon>
        <taxon>Hexapoda</taxon>
        <taxon>Insecta</taxon>
        <taxon>Pterygota</taxon>
        <taxon>Neoptera</taxon>
        <taxon>Paraneoptera</taxon>
        <taxon>Hemiptera</taxon>
        <taxon>Heteroptera</taxon>
        <taxon>Panheteroptera</taxon>
        <taxon>Cimicomorpha</taxon>
        <taxon>Cimicidae</taxon>
        <taxon>Cimex</taxon>
    </lineage>
</organism>
<evidence type="ECO:0000256" key="8">
    <source>
        <dbReference type="ARBA" id="ARBA00022450"/>
    </source>
</evidence>
<evidence type="ECO:0000256" key="15">
    <source>
        <dbReference type="ARBA" id="ARBA00022857"/>
    </source>
</evidence>
<dbReference type="Pfam" id="PF00550">
    <property type="entry name" value="PP-binding"/>
    <property type="match status" value="1"/>
</dbReference>
<evidence type="ECO:0000256" key="62">
    <source>
        <dbReference type="ARBA" id="ARBA00049521"/>
    </source>
</evidence>
<keyword evidence="22" id="KW-0511">Multifunctional enzyme</keyword>
<dbReference type="GO" id="GO:0016297">
    <property type="term" value="F:fatty acyl-[ACP] hydrolase activity"/>
    <property type="evidence" value="ECO:0007669"/>
    <property type="project" value="UniProtKB-EC"/>
</dbReference>
<dbReference type="InterPro" id="IPR014031">
    <property type="entry name" value="Ketoacyl_synth_C"/>
</dbReference>
<dbReference type="InterPro" id="IPR036291">
    <property type="entry name" value="NAD(P)-bd_dom_sf"/>
</dbReference>
<comment type="catalytic activity">
    <reaction evidence="60">
        <text>3-oxooctanoyl-[ACP] + NADPH + H(+) = (3R)-hydroxyoctanoyl-[ACP] + NADP(+)</text>
        <dbReference type="Rhea" id="RHEA:41840"/>
        <dbReference type="Rhea" id="RHEA-COMP:9633"/>
        <dbReference type="Rhea" id="RHEA-COMP:9634"/>
        <dbReference type="ChEBI" id="CHEBI:15378"/>
        <dbReference type="ChEBI" id="CHEBI:57783"/>
        <dbReference type="ChEBI" id="CHEBI:58349"/>
        <dbReference type="ChEBI" id="CHEBI:78460"/>
        <dbReference type="ChEBI" id="CHEBI:78461"/>
    </reaction>
    <physiologicalReaction direction="left-to-right" evidence="60">
        <dbReference type="Rhea" id="RHEA:41841"/>
    </physiologicalReaction>
</comment>
<keyword evidence="8" id="KW-0596">Phosphopantetheine</keyword>
<evidence type="ECO:0000313" key="68">
    <source>
        <dbReference type="EnsemblMetazoa" id="XP_014250608.1"/>
    </source>
</evidence>
<dbReference type="InterPro" id="IPR001031">
    <property type="entry name" value="Thioesterase"/>
</dbReference>
<comment type="catalytic activity">
    <reaction evidence="27">
        <text>a (3R)-hydroxyacyl-[ACP] = a (2E)-enoyl-[ACP] + H2O</text>
        <dbReference type="Rhea" id="RHEA:13097"/>
        <dbReference type="Rhea" id="RHEA-COMP:9925"/>
        <dbReference type="Rhea" id="RHEA-COMP:9945"/>
        <dbReference type="ChEBI" id="CHEBI:15377"/>
        <dbReference type="ChEBI" id="CHEBI:78784"/>
        <dbReference type="ChEBI" id="CHEBI:78827"/>
        <dbReference type="EC" id="4.2.1.59"/>
    </reaction>
    <physiologicalReaction direction="left-to-right" evidence="27">
        <dbReference type="Rhea" id="RHEA:13098"/>
    </physiologicalReaction>
</comment>
<dbReference type="Proteomes" id="UP000494040">
    <property type="component" value="Unassembled WGS sequence"/>
</dbReference>
<evidence type="ECO:0000256" key="59">
    <source>
        <dbReference type="ARBA" id="ARBA00049414"/>
    </source>
</evidence>
<sequence length="2371" mass="260056">MDRTMPARTTSDAHGPELNGFREMQEVALCGVSGAFPRSDNMEEFKNNLFEHVDMVETDVKRWPDGLYGLPVRVGRINDISKFDSSYFGVHAKQADAMDAMMKLLLEKSYEAILDAGMNPEELRGTKTGVYIGVSTTEFGDLLNRNVDKISGYNMTGATLSMMANRISFTFDFKGPSFIVDTACSSSLIAFHLATQAIKSGEINAAIVGGANILLKPVNSVQFQRLNMLSAEGKCKAFDSTGSGYVRSEAVACVFLQRAQDSRRVYAYVLNTGTNIDGNKQEGITFPSGKMQKTLVEKVFKEGGLDPLDITYVEAHGTGTKVGDPQEINSIADFFCKGRKSPLLIGSVKSNMGHSEPASGVCSLAKIVIAMESGKIPANLHFKDPNPDIPGLLDGRLKVVNENLDWNPGLVAVNSFGFGGANAHAVLKPNTKPKTPPAKDNVPRLVCLSGRTEEAVDSFLEYMETTPRDDDLITLLHTTYKKHIPGHPFRGYTVLGTKDGKNMREVFEEPGRREIWFVFSGMGAQWPGMGLAFMCFEPFAVAIHRCASILKQQGFDLLDLLTNSTEETFSNVVNSFVGIAAVQIALVDLLTALGIKPDKIIGHSAGEVACGYADGCTTLEETILSAYWRGKSVLDAGLIEGGMAAVGLTWEETKKRCPPRVNAVCHNSETSVTISGPNDDVEQFVKVLKADNIFAKKVASSKIAFHSPYIKDAAPILRKNLESTITSPKKRSDKWLSSSIPQAGWGSQIAQHASPAYFVNNLLSPVLFHEVATMIPENATVIEIAPHCLLNSVLKKTIPKSCINIGLVKRGVEDDLAWFMSNVGKMFVSGLNPDLSLFHKPSSFPVARSTPMISPRIKWDHSQTWLVPDYKAGDSKGGMEVVVSLEDEKDAYISGHNIDGRVLFPATGYLTLVWRAFAKLKNKDVESTPVRFENVNILRATIMPKDASVKFFININDVSGSFELTEGDALVVNGKIVESSGLEVDGLKLSAPVVKCDKKQLEKGEVYRDLRLRGYGYQGLFQGIKHCDNVGANGVLEWKDNWISFMDTMLQFSLVGMNTRELYVPTRILRVTIDPALHLNLVKDTNEVPVEMHKHSKVVRSGGVEIRGMMASQAPRRIGVQAPPKTEQYSFVPFNQLKEVELEDAVTSALQLVLENSGGARKLNVVEVYQETVQADSLLAPMVVSVLESEPQCSVDLGFSCPNSDTFKDLLNNLNGKVLKKELGKEAVGNNLHLVVTSNVLKDGQLLKNALASLNNGGFILTFEHPKVDLISNGNSVEVVSKTLTPRGSFVLVRKVEGWKYPKVIEIDSNFNWVETVKTAMKDSEKTGEKYLVASLKEPESGILGFFNCLKQEPGGENFRCVFVADSSKLDLSSQREQLKKDLLVNVYKGGEWGSMRHLLVDVKDITLDVKHAYINTITKGDLASLRWIESPLGFNRPEHNKDLELCTVYYSTLNFKDVMLASGKLPMDALPGRQAEEECILGFEYSGRDSKGNRIMGLVRSKAMATSVLADVNMKWPIPARWTMEDAATVPAVYATSYYSLIVRGKLKRGEKVLVHAGTGGVGQAAIRIALSLGCEVFTTVSTKEKKEFLLKVFPNLKEENIGNSRDTTFEQLVLERTGGEGVDVALNSLAGDLLQATIRCLGENGRFLEIGKADMFSNTPIGMSVLKKGIEVHGILLDAVFEIEGSTDEKKQIVELLSNGIETGVVQPLVKTTFHHTQVEQAFRYMASGKHIGKVLLEIKKEECEKVVKNVKPQVVTALPKTYMNPDKSYVILGGLGGFGLELANWLLVRGAKHVILVSRRGVTTGYQAMCLRRWEERGYNVTISTEDATTLKGAKKLLQDANKLAPVGGIFNLAAVLRDSFMEKLTKDDFVAVCKVKVDTTKYLDLASRELCPELDYFVVYSSVSCGRGNAGQTNYGYANSAMERICEARQALSLPGTAVQWGAVGDVGLVIDGLKGDNETVVGGTLPQRITSCLATLDSLLQTAHPVVASMVVAERRRKGKEASTANVLDMISNILGIKNVQKIADATTLSDIGMDSLMGAEIKQVLERGFDIILSPVEIRNLTFGKLREIAEGRESSSAPAVNSSDEKLISFESEQLLPEEVMVKLKSGDNSKNGPWFFVHPIEGTSDIFKTVAQAMSVPEEIWGLQCTADVPMDTTQQMAEYYTKEIKKVQPNGPYRLVGYSFGAMVAFEMALLLETYKEKVTLVFLDGSPTFVTAYTGRYKENRNKDANDADALAYFVALFNPATDIEQTQNDLRKLPNIEARLKMVTTRLQGHTKFSDEQISQAAFVFFKKLLIASMYKPNNVFKGKATLIKANEGFVGNDIVTSVTNVCKEKPDVHTMEGDHKTILQGESGNKIATILSNLN</sequence>
<proteinExistence type="predicted"/>
<dbReference type="Gene3D" id="3.90.180.10">
    <property type="entry name" value="Medium-chain alcohol dehydrogenases, catalytic domain"/>
    <property type="match status" value="1"/>
</dbReference>
<dbReference type="EC" id="2.3.1.85" evidence="4"/>
<comment type="catalytic activity">
    <reaction evidence="63">
        <text>octanoyl-[ACP] + malonyl-[ACP] + H(+) = 3-oxodecanoyl-[ACP] + holo-[ACP] + CO2</text>
        <dbReference type="Rhea" id="RHEA:41852"/>
        <dbReference type="Rhea" id="RHEA-COMP:9623"/>
        <dbReference type="Rhea" id="RHEA-COMP:9636"/>
        <dbReference type="Rhea" id="RHEA-COMP:9637"/>
        <dbReference type="Rhea" id="RHEA-COMP:9685"/>
        <dbReference type="ChEBI" id="CHEBI:15378"/>
        <dbReference type="ChEBI" id="CHEBI:16526"/>
        <dbReference type="ChEBI" id="CHEBI:64479"/>
        <dbReference type="ChEBI" id="CHEBI:78449"/>
        <dbReference type="ChEBI" id="CHEBI:78463"/>
        <dbReference type="ChEBI" id="CHEBI:78464"/>
    </reaction>
    <physiologicalReaction direction="left-to-right" evidence="63">
        <dbReference type="Rhea" id="RHEA:41853"/>
    </physiologicalReaction>
</comment>
<evidence type="ECO:0000256" key="13">
    <source>
        <dbReference type="ARBA" id="ARBA00022801"/>
    </source>
</evidence>
<comment type="catalytic activity">
    <reaction evidence="43">
        <text>3-oxobutanoyl-[ACP] + NADPH + H(+) = (3R)-hydroxybutanoyl-[ACP] + NADP(+)</text>
        <dbReference type="Rhea" id="RHEA:41804"/>
        <dbReference type="Rhea" id="RHEA-COMP:9625"/>
        <dbReference type="Rhea" id="RHEA-COMP:9626"/>
        <dbReference type="ChEBI" id="CHEBI:15378"/>
        <dbReference type="ChEBI" id="CHEBI:57783"/>
        <dbReference type="ChEBI" id="CHEBI:58349"/>
        <dbReference type="ChEBI" id="CHEBI:78450"/>
        <dbReference type="ChEBI" id="CHEBI:78451"/>
    </reaction>
    <physiologicalReaction direction="left-to-right" evidence="43">
        <dbReference type="Rhea" id="RHEA:41805"/>
    </physiologicalReaction>
</comment>
<comment type="catalytic activity">
    <reaction evidence="34">
        <text>3-oxooctadecanoyl-[ACP] + NADPH + H(+) = (3R)-hydroxyoctadecanoyl-[ACP] + NADP(+)</text>
        <dbReference type="Rhea" id="RHEA:41920"/>
        <dbReference type="Rhea" id="RHEA-COMP:9653"/>
        <dbReference type="Rhea" id="RHEA-COMP:9654"/>
        <dbReference type="ChEBI" id="CHEBI:15378"/>
        <dbReference type="ChEBI" id="CHEBI:57783"/>
        <dbReference type="ChEBI" id="CHEBI:58349"/>
        <dbReference type="ChEBI" id="CHEBI:78487"/>
        <dbReference type="ChEBI" id="CHEBI:78488"/>
    </reaction>
    <physiologicalReaction direction="left-to-right" evidence="34">
        <dbReference type="Rhea" id="RHEA:41921"/>
    </physiologicalReaction>
</comment>
<name>A0A8I6RSK4_CIMLE</name>
<dbReference type="InterPro" id="IPR016035">
    <property type="entry name" value="Acyl_Trfase/lysoPLipase"/>
</dbReference>
<keyword evidence="15" id="KW-0521">NADP</keyword>
<evidence type="ECO:0000256" key="20">
    <source>
        <dbReference type="ARBA" id="ARBA00023098"/>
    </source>
</evidence>
<dbReference type="CDD" id="cd05195">
    <property type="entry name" value="enoyl_red"/>
    <property type="match status" value="1"/>
</dbReference>
<evidence type="ECO:0000256" key="37">
    <source>
        <dbReference type="ARBA" id="ARBA00047440"/>
    </source>
</evidence>
<evidence type="ECO:0000256" key="7">
    <source>
        <dbReference type="ARBA" id="ARBA00018769"/>
    </source>
</evidence>
<evidence type="ECO:0000256" key="25">
    <source>
        <dbReference type="ARBA" id="ARBA00023373"/>
    </source>
</evidence>
<feature type="active site" description="Proton donor; for dehydratase activity" evidence="64">
    <location>
        <position position="1047"/>
    </location>
</feature>
<comment type="catalytic activity">
    <reaction evidence="42">
        <text>(2E)-hexenoyl-[ACP] + NADPH + H(+) = hexanoyl-[ACP] + NADP(+)</text>
        <dbReference type="Rhea" id="RHEA:41832"/>
        <dbReference type="Rhea" id="RHEA-COMP:9631"/>
        <dbReference type="Rhea" id="RHEA-COMP:9632"/>
        <dbReference type="ChEBI" id="CHEBI:15378"/>
        <dbReference type="ChEBI" id="CHEBI:57783"/>
        <dbReference type="ChEBI" id="CHEBI:58349"/>
        <dbReference type="ChEBI" id="CHEBI:78458"/>
        <dbReference type="ChEBI" id="CHEBI:78459"/>
    </reaction>
    <physiologicalReaction direction="left-to-right" evidence="42">
        <dbReference type="Rhea" id="RHEA:41833"/>
    </physiologicalReaction>
</comment>
<dbReference type="FunFam" id="3.90.180.10:FF:000015">
    <property type="entry name" value="Fatty acid synthase"/>
    <property type="match status" value="1"/>
</dbReference>
<dbReference type="Pfam" id="PF00698">
    <property type="entry name" value="Acyl_transf_1"/>
    <property type="match status" value="1"/>
</dbReference>
<evidence type="ECO:0000256" key="12">
    <source>
        <dbReference type="ARBA" id="ARBA00022799"/>
    </source>
</evidence>
<dbReference type="OMA" id="KNAYHSA"/>
<dbReference type="Pfam" id="PF16197">
    <property type="entry name" value="KAsynt_C_assoc"/>
    <property type="match status" value="1"/>
</dbReference>
<evidence type="ECO:0000256" key="11">
    <source>
        <dbReference type="ARBA" id="ARBA00022679"/>
    </source>
</evidence>
<keyword evidence="10" id="KW-0597">Phosphoprotein</keyword>
<dbReference type="InterPro" id="IPR009081">
    <property type="entry name" value="PP-bd_ACP"/>
</dbReference>
<dbReference type="Pfam" id="PF08659">
    <property type="entry name" value="KR"/>
    <property type="match status" value="1"/>
</dbReference>
<evidence type="ECO:0000256" key="53">
    <source>
        <dbReference type="ARBA" id="ARBA00048704"/>
    </source>
</evidence>
<keyword evidence="16" id="KW-0663">Pyridoxal phosphate</keyword>
<evidence type="ECO:0000259" key="67">
    <source>
        <dbReference type="PROSITE" id="PS52019"/>
    </source>
</evidence>
<dbReference type="GO" id="GO:0004316">
    <property type="term" value="F:3-oxoacyl-[acyl-carrier-protein] reductase (NADPH) activity"/>
    <property type="evidence" value="ECO:0007669"/>
    <property type="project" value="UniProtKB-EC"/>
</dbReference>
<dbReference type="InterPro" id="IPR018201">
    <property type="entry name" value="Ketoacyl_synth_AS"/>
</dbReference>
<dbReference type="InterPro" id="IPR020841">
    <property type="entry name" value="PKS_Beta-ketoAc_synthase_dom"/>
</dbReference>
<dbReference type="InterPro" id="IPR057326">
    <property type="entry name" value="KR_dom"/>
</dbReference>
<evidence type="ECO:0000256" key="43">
    <source>
        <dbReference type="ARBA" id="ARBA00047953"/>
    </source>
</evidence>
<keyword evidence="12" id="KW-0702">S-nitrosylation</keyword>
<dbReference type="Gene3D" id="3.40.50.720">
    <property type="entry name" value="NAD(P)-binding Rossmann-like Domain"/>
    <property type="match status" value="1"/>
</dbReference>
<dbReference type="EC" id="1.1.1.100" evidence="5"/>
<keyword evidence="11" id="KW-0808">Transferase</keyword>
<feature type="region of interest" description="C-terminal hotdog fold" evidence="64">
    <location>
        <begin position="997"/>
        <end position="1131"/>
    </location>
</feature>
<evidence type="ECO:0000256" key="18">
    <source>
        <dbReference type="ARBA" id="ARBA00023002"/>
    </source>
</evidence>
<dbReference type="InterPro" id="IPR011032">
    <property type="entry name" value="GroES-like_sf"/>
</dbReference>
<comment type="catalytic activity">
    <reaction evidence="45">
        <text>hexadecanoyl-[ACP] + malonyl-[ACP] + H(+) = 3-oxooctadecanoyl-[ACP] + holo-[ACP] + CO2</text>
        <dbReference type="Rhea" id="RHEA:41916"/>
        <dbReference type="Rhea" id="RHEA-COMP:9623"/>
        <dbReference type="Rhea" id="RHEA-COMP:9652"/>
        <dbReference type="Rhea" id="RHEA-COMP:9653"/>
        <dbReference type="Rhea" id="RHEA-COMP:9685"/>
        <dbReference type="ChEBI" id="CHEBI:15378"/>
        <dbReference type="ChEBI" id="CHEBI:16526"/>
        <dbReference type="ChEBI" id="CHEBI:64479"/>
        <dbReference type="ChEBI" id="CHEBI:78449"/>
        <dbReference type="ChEBI" id="CHEBI:78483"/>
        <dbReference type="ChEBI" id="CHEBI:78487"/>
    </reaction>
    <physiologicalReaction direction="left-to-right" evidence="45">
        <dbReference type="Rhea" id="RHEA:41917"/>
    </physiologicalReaction>
</comment>
<comment type="catalytic activity">
    <reaction evidence="29">
        <text>(3R)-hydroxyoctadecanoyl-[ACP] = (2E)-octadecenoyl-[ACP] + H2O</text>
        <dbReference type="Rhea" id="RHEA:41924"/>
        <dbReference type="Rhea" id="RHEA-COMP:9654"/>
        <dbReference type="Rhea" id="RHEA-COMP:9655"/>
        <dbReference type="ChEBI" id="CHEBI:15377"/>
        <dbReference type="ChEBI" id="CHEBI:78488"/>
        <dbReference type="ChEBI" id="CHEBI:78489"/>
    </reaction>
    <physiologicalReaction direction="left-to-right" evidence="29">
        <dbReference type="Rhea" id="RHEA:41925"/>
    </physiologicalReaction>
</comment>
<feature type="active site" description="Proton acceptor; for dehydratase activity" evidence="64">
    <location>
        <position position="896"/>
    </location>
</feature>
<evidence type="ECO:0000256" key="5">
    <source>
        <dbReference type="ARBA" id="ARBA00012948"/>
    </source>
</evidence>
<feature type="domain" description="Carrier" evidence="65">
    <location>
        <begin position="2006"/>
        <end position="2083"/>
    </location>
</feature>
<evidence type="ECO:0000256" key="47">
    <source>
        <dbReference type="ARBA" id="ARBA00048289"/>
    </source>
</evidence>
<dbReference type="GO" id="GO:0019171">
    <property type="term" value="F:(3R)-hydroxyacyl-[acyl-carrier-protein] dehydratase activity"/>
    <property type="evidence" value="ECO:0007669"/>
    <property type="project" value="UniProtKB-EC"/>
</dbReference>
<evidence type="ECO:0000256" key="42">
    <source>
        <dbReference type="ARBA" id="ARBA00047897"/>
    </source>
</evidence>
<evidence type="ECO:0000256" key="50">
    <source>
        <dbReference type="ARBA" id="ARBA00048571"/>
    </source>
</evidence>
<dbReference type="EC" id="3.1.2.14" evidence="3"/>
<comment type="catalytic activity">
    <reaction evidence="38">
        <text>tetradecanoyl-[ACP] + malonyl-[ACP] + H(+) = 3-oxohexadecanoyl-[ACP] + holo-[ACP] + CO2</text>
        <dbReference type="Rhea" id="RHEA:41900"/>
        <dbReference type="Rhea" id="RHEA-COMP:9623"/>
        <dbReference type="Rhea" id="RHEA-COMP:9648"/>
        <dbReference type="Rhea" id="RHEA-COMP:9649"/>
        <dbReference type="Rhea" id="RHEA-COMP:9685"/>
        <dbReference type="ChEBI" id="CHEBI:15378"/>
        <dbReference type="ChEBI" id="CHEBI:16526"/>
        <dbReference type="ChEBI" id="CHEBI:64479"/>
        <dbReference type="ChEBI" id="CHEBI:78449"/>
        <dbReference type="ChEBI" id="CHEBI:78477"/>
        <dbReference type="ChEBI" id="CHEBI:78478"/>
    </reaction>
    <physiologicalReaction direction="left-to-right" evidence="38">
        <dbReference type="Rhea" id="RHEA:41901"/>
    </physiologicalReaction>
</comment>
<evidence type="ECO:0000256" key="14">
    <source>
        <dbReference type="ARBA" id="ARBA00022832"/>
    </source>
</evidence>
<dbReference type="PANTHER" id="PTHR43775:SF7">
    <property type="entry name" value="FATTY ACID SYNTHASE"/>
    <property type="match status" value="1"/>
</dbReference>
<dbReference type="InterPro" id="IPR049552">
    <property type="entry name" value="PKS_DH_N"/>
</dbReference>
<comment type="catalytic activity">
    <reaction evidence="48">
        <text>(2E)-octenoyl-[ACP] + NADPH + H(+) = octanoyl-[ACP] + NADP(+)</text>
        <dbReference type="Rhea" id="RHEA:41848"/>
        <dbReference type="Rhea" id="RHEA-COMP:9635"/>
        <dbReference type="Rhea" id="RHEA-COMP:9636"/>
        <dbReference type="ChEBI" id="CHEBI:15378"/>
        <dbReference type="ChEBI" id="CHEBI:57783"/>
        <dbReference type="ChEBI" id="CHEBI:58349"/>
        <dbReference type="ChEBI" id="CHEBI:78462"/>
        <dbReference type="ChEBI" id="CHEBI:78463"/>
    </reaction>
    <physiologicalReaction direction="left-to-right" evidence="48">
        <dbReference type="Rhea" id="RHEA:41849"/>
    </physiologicalReaction>
</comment>
<evidence type="ECO:0000256" key="35">
    <source>
        <dbReference type="ARBA" id="ARBA00047394"/>
    </source>
</evidence>
<feature type="region of interest" description="N-terminal hotdog fold" evidence="64">
    <location>
        <begin position="861"/>
        <end position="984"/>
    </location>
</feature>
<dbReference type="GO" id="GO:0004313">
    <property type="term" value="F:[acyl-carrier-protein] S-acetyltransferase activity"/>
    <property type="evidence" value="ECO:0007669"/>
    <property type="project" value="UniProtKB-EC"/>
</dbReference>
<evidence type="ECO:0000256" key="44">
    <source>
        <dbReference type="ARBA" id="ARBA00047961"/>
    </source>
</evidence>
<evidence type="ECO:0000259" key="66">
    <source>
        <dbReference type="PROSITE" id="PS52004"/>
    </source>
</evidence>
<dbReference type="GO" id="GO:0004312">
    <property type="term" value="F:fatty acid synthase activity"/>
    <property type="evidence" value="ECO:0007669"/>
    <property type="project" value="UniProtKB-EC"/>
</dbReference>
<evidence type="ECO:0000256" key="16">
    <source>
        <dbReference type="ARBA" id="ARBA00022898"/>
    </source>
</evidence>
<dbReference type="SUPFAM" id="SSF52151">
    <property type="entry name" value="FabD/lysophospholipase-like"/>
    <property type="match status" value="1"/>
</dbReference>
<evidence type="ECO:0000256" key="21">
    <source>
        <dbReference type="ARBA" id="ARBA00023160"/>
    </source>
</evidence>
<dbReference type="InterPro" id="IPR049391">
    <property type="entry name" value="FAS_pseudo-KR"/>
</dbReference>
<evidence type="ECO:0000256" key="32">
    <source>
        <dbReference type="ARBA" id="ARBA00023442"/>
    </source>
</evidence>
<dbReference type="UniPathway" id="UPA00094"/>
<dbReference type="InterPro" id="IPR001227">
    <property type="entry name" value="Ac_transferase_dom_sf"/>
</dbReference>
<evidence type="ECO:0000256" key="33">
    <source>
        <dbReference type="ARBA" id="ARBA00044883"/>
    </source>
</evidence>
<keyword evidence="69" id="KW-1185">Reference proteome</keyword>
<evidence type="ECO:0000256" key="28">
    <source>
        <dbReference type="ARBA" id="ARBA00023398"/>
    </source>
</evidence>
<evidence type="ECO:0000256" key="54">
    <source>
        <dbReference type="ARBA" id="ARBA00048935"/>
    </source>
</evidence>
<dbReference type="KEGG" id="clec:106667274"/>
<dbReference type="CDD" id="cd00833">
    <property type="entry name" value="PKS"/>
    <property type="match status" value="1"/>
</dbReference>
<dbReference type="EC" id="2.3.1.41" evidence="6"/>
<evidence type="ECO:0000256" key="57">
    <source>
        <dbReference type="ARBA" id="ARBA00049171"/>
    </source>
</evidence>
<dbReference type="SMART" id="SM00822">
    <property type="entry name" value="PKS_KR"/>
    <property type="match status" value="1"/>
</dbReference>
<comment type="catalytic activity">
    <reaction evidence="55">
        <text>(2E)-octadecenoyl-[ACP] + NADPH + H(+) = octadecanoyl-[ACP] + NADP(+)</text>
        <dbReference type="Rhea" id="RHEA:41928"/>
        <dbReference type="Rhea" id="RHEA-COMP:9655"/>
        <dbReference type="Rhea" id="RHEA-COMP:9656"/>
        <dbReference type="ChEBI" id="CHEBI:15378"/>
        <dbReference type="ChEBI" id="CHEBI:57783"/>
        <dbReference type="ChEBI" id="CHEBI:58349"/>
        <dbReference type="ChEBI" id="CHEBI:78489"/>
        <dbReference type="ChEBI" id="CHEBI:78495"/>
    </reaction>
    <physiologicalReaction direction="left-to-right" evidence="55">
        <dbReference type="Rhea" id="RHEA:41929"/>
    </physiologicalReaction>
</comment>
<evidence type="ECO:0000256" key="56">
    <source>
        <dbReference type="ARBA" id="ARBA00049109"/>
    </source>
</evidence>
<comment type="catalytic activity">
    <reaction evidence="57">
        <text>(2E)-tetradecenoyl-[ACP] + NADPH + H(+) = tetradecanoyl-[ACP] + NADP(+)</text>
        <dbReference type="Rhea" id="RHEA:41896"/>
        <dbReference type="Rhea" id="RHEA-COMP:9647"/>
        <dbReference type="Rhea" id="RHEA-COMP:9648"/>
        <dbReference type="ChEBI" id="CHEBI:15378"/>
        <dbReference type="ChEBI" id="CHEBI:57783"/>
        <dbReference type="ChEBI" id="CHEBI:58349"/>
        <dbReference type="ChEBI" id="CHEBI:78475"/>
        <dbReference type="ChEBI" id="CHEBI:78477"/>
    </reaction>
    <physiologicalReaction direction="left-to-right" evidence="57">
        <dbReference type="Rhea" id="RHEA:41897"/>
    </physiologicalReaction>
</comment>
<evidence type="ECO:0000256" key="29">
    <source>
        <dbReference type="ARBA" id="ARBA00023399"/>
    </source>
</evidence>
<dbReference type="InterPro" id="IPR014043">
    <property type="entry name" value="Acyl_transferase_dom"/>
</dbReference>
<comment type="catalytic activity">
    <reaction evidence="39">
        <text>(2E)-butenoyl-[ACP] + NADPH + H(+) = butanoyl-[ACP] + NADP(+)</text>
        <dbReference type="Rhea" id="RHEA:41812"/>
        <dbReference type="Rhea" id="RHEA-COMP:9627"/>
        <dbReference type="Rhea" id="RHEA-COMP:9628"/>
        <dbReference type="ChEBI" id="CHEBI:15378"/>
        <dbReference type="ChEBI" id="CHEBI:57783"/>
        <dbReference type="ChEBI" id="CHEBI:58349"/>
        <dbReference type="ChEBI" id="CHEBI:78453"/>
        <dbReference type="ChEBI" id="CHEBI:78454"/>
    </reaction>
    <physiologicalReaction direction="left-to-right" evidence="39">
        <dbReference type="Rhea" id="RHEA:41813"/>
    </physiologicalReaction>
</comment>
<evidence type="ECO:0000256" key="41">
    <source>
        <dbReference type="ARBA" id="ARBA00047810"/>
    </source>
</evidence>
<dbReference type="InterPro" id="IPR032821">
    <property type="entry name" value="PKS_assoc"/>
</dbReference>
<comment type="catalytic activity">
    <reaction evidence="54">
        <text>3-oxotetradecanoyl-[ACP] + NADPH + H(+) = (3R)-hydroxytetradecanoyl-[ACP] + NADP(+)</text>
        <dbReference type="Rhea" id="RHEA:41888"/>
        <dbReference type="Rhea" id="RHEA-COMP:9645"/>
        <dbReference type="Rhea" id="RHEA-COMP:9646"/>
        <dbReference type="ChEBI" id="CHEBI:15378"/>
        <dbReference type="ChEBI" id="CHEBI:57783"/>
        <dbReference type="ChEBI" id="CHEBI:58349"/>
        <dbReference type="ChEBI" id="CHEBI:78473"/>
        <dbReference type="ChEBI" id="CHEBI:78474"/>
    </reaction>
    <physiologicalReaction direction="left-to-right" evidence="54">
        <dbReference type="Rhea" id="RHEA:41889"/>
    </physiologicalReaction>
</comment>
<dbReference type="FunFam" id="3.40.50.720:FF:000209">
    <property type="entry name" value="Polyketide synthase Pks12"/>
    <property type="match status" value="1"/>
</dbReference>
<dbReference type="InterPro" id="IPR013968">
    <property type="entry name" value="PKS_KR"/>
</dbReference>
<dbReference type="SUPFAM" id="SSF53474">
    <property type="entry name" value="alpha/beta-Hydrolases"/>
    <property type="match status" value="1"/>
</dbReference>
<dbReference type="SMART" id="SM00825">
    <property type="entry name" value="PKS_KS"/>
    <property type="match status" value="1"/>
</dbReference>
<dbReference type="InterPro" id="IPR020843">
    <property type="entry name" value="ER"/>
</dbReference>
<dbReference type="GO" id="GO:0004315">
    <property type="term" value="F:3-oxoacyl-[acyl-carrier-protein] synthase activity"/>
    <property type="evidence" value="ECO:0007669"/>
    <property type="project" value="UniProtKB-EC"/>
</dbReference>
<keyword evidence="20" id="KW-0443">Lipid metabolism</keyword>
<evidence type="ECO:0000313" key="69">
    <source>
        <dbReference type="Proteomes" id="UP000494040"/>
    </source>
</evidence>
<dbReference type="FunFam" id="1.10.1200.10:FF:000013">
    <property type="entry name" value="Fatty acid synthase"/>
    <property type="match status" value="1"/>
</dbReference>
<keyword evidence="19" id="KW-0520">NAD</keyword>
<comment type="catalytic activity">
    <reaction evidence="61">
        <text>butanoyl-[ACP] + malonyl-[ACP] + H(+) = 3-oxohexanoyl-[ACP] + holo-[ACP] + CO2</text>
        <dbReference type="Rhea" id="RHEA:41820"/>
        <dbReference type="Rhea" id="RHEA-COMP:9623"/>
        <dbReference type="Rhea" id="RHEA-COMP:9628"/>
        <dbReference type="Rhea" id="RHEA-COMP:9629"/>
        <dbReference type="Rhea" id="RHEA-COMP:9685"/>
        <dbReference type="ChEBI" id="CHEBI:15378"/>
        <dbReference type="ChEBI" id="CHEBI:16526"/>
        <dbReference type="ChEBI" id="CHEBI:64479"/>
        <dbReference type="ChEBI" id="CHEBI:78449"/>
        <dbReference type="ChEBI" id="CHEBI:78454"/>
        <dbReference type="ChEBI" id="CHEBI:78456"/>
    </reaction>
    <physiologicalReaction direction="left-to-right" evidence="61">
        <dbReference type="Rhea" id="RHEA:41821"/>
    </physiologicalReaction>
</comment>
<dbReference type="PROSITE" id="PS52019">
    <property type="entry name" value="PKS_MFAS_DH"/>
    <property type="match status" value="1"/>
</dbReference>
<comment type="catalytic activity">
    <reaction evidence="41">
        <text>(2E)-hexadecenoyl-[ACP] + NADPH + H(+) = hexadecanoyl-[ACP] + NADP(+)</text>
        <dbReference type="Rhea" id="RHEA:41912"/>
        <dbReference type="Rhea" id="RHEA-COMP:9651"/>
        <dbReference type="Rhea" id="RHEA-COMP:9652"/>
        <dbReference type="ChEBI" id="CHEBI:15378"/>
        <dbReference type="ChEBI" id="CHEBI:57783"/>
        <dbReference type="ChEBI" id="CHEBI:58349"/>
        <dbReference type="ChEBI" id="CHEBI:78481"/>
        <dbReference type="ChEBI" id="CHEBI:78483"/>
    </reaction>
    <physiologicalReaction direction="left-to-right" evidence="41">
        <dbReference type="Rhea" id="RHEA:41913"/>
    </physiologicalReaction>
</comment>
<dbReference type="InterPro" id="IPR050091">
    <property type="entry name" value="PKS_NRPS_Biosynth_Enz"/>
</dbReference>
<comment type="catalytic activity">
    <reaction evidence="47">
        <text>tetradecanoyl-[ACP] + H2O = tetradecanoate + holo-[ACP] + H(+)</text>
        <dbReference type="Rhea" id="RHEA:30123"/>
        <dbReference type="Rhea" id="RHEA-COMP:9648"/>
        <dbReference type="Rhea" id="RHEA-COMP:9685"/>
        <dbReference type="ChEBI" id="CHEBI:15377"/>
        <dbReference type="ChEBI" id="CHEBI:15378"/>
        <dbReference type="ChEBI" id="CHEBI:30807"/>
        <dbReference type="ChEBI" id="CHEBI:64479"/>
        <dbReference type="ChEBI" id="CHEBI:78477"/>
        <dbReference type="EC" id="3.1.2.14"/>
    </reaction>
    <physiologicalReaction direction="left-to-right" evidence="47">
        <dbReference type="Rhea" id="RHEA:30124"/>
    </physiologicalReaction>
</comment>
<evidence type="ECO:0000256" key="51">
    <source>
        <dbReference type="ARBA" id="ARBA00048650"/>
    </source>
</evidence>
<evidence type="ECO:0000259" key="65">
    <source>
        <dbReference type="PROSITE" id="PS50075"/>
    </source>
</evidence>
<evidence type="ECO:0000256" key="40">
    <source>
        <dbReference type="ARBA" id="ARBA00047578"/>
    </source>
</evidence>
<dbReference type="SUPFAM" id="SSF47336">
    <property type="entry name" value="ACP-like"/>
    <property type="match status" value="1"/>
</dbReference>
<dbReference type="InterPro" id="IPR020806">
    <property type="entry name" value="PKS_PP-bd"/>
</dbReference>
<dbReference type="SUPFAM" id="SSF53901">
    <property type="entry name" value="Thiolase-like"/>
    <property type="match status" value="1"/>
</dbReference>
<feature type="domain" description="PKS/mFAS DH" evidence="67">
    <location>
        <begin position="861"/>
        <end position="1131"/>
    </location>
</feature>
<dbReference type="PROSITE" id="PS00606">
    <property type="entry name" value="KS3_1"/>
    <property type="match status" value="1"/>
</dbReference>
<dbReference type="Gene3D" id="3.10.129.110">
    <property type="entry name" value="Polyketide synthase dehydratase"/>
    <property type="match status" value="1"/>
</dbReference>
<dbReference type="PROSITE" id="PS52004">
    <property type="entry name" value="KS3_2"/>
    <property type="match status" value="1"/>
</dbReference>
<evidence type="ECO:0000256" key="52">
    <source>
        <dbReference type="ARBA" id="ARBA00048691"/>
    </source>
</evidence>
<evidence type="ECO:0000256" key="55">
    <source>
        <dbReference type="ARBA" id="ARBA00049019"/>
    </source>
</evidence>
<dbReference type="EC" id="1.3.1.39" evidence="2"/>
<protein>
    <recommendedName>
        <fullName evidence="7">Fatty acid synthase</fullName>
        <ecNumber evidence="5">1.1.1.100</ecNumber>
        <ecNumber evidence="2">1.3.1.39</ecNumber>
        <ecNumber evidence="6">2.3.1.41</ecNumber>
        <ecNumber evidence="4">2.3.1.85</ecNumber>
        <ecNumber evidence="3">3.1.2.14</ecNumber>
    </recommendedName>
</protein>
<comment type="catalytic activity">
    <reaction evidence="25">
        <text>(3R)-hydroxyhexanoyl-[ACP] = (2E)-hexenoyl-[ACP] + H2O</text>
        <dbReference type="Rhea" id="RHEA:41828"/>
        <dbReference type="Rhea" id="RHEA-COMP:9630"/>
        <dbReference type="Rhea" id="RHEA-COMP:9631"/>
        <dbReference type="ChEBI" id="CHEBI:15377"/>
        <dbReference type="ChEBI" id="CHEBI:78457"/>
        <dbReference type="ChEBI" id="CHEBI:78458"/>
    </reaction>
    <physiologicalReaction direction="left-to-right" evidence="25">
        <dbReference type="Rhea" id="RHEA:41829"/>
    </physiologicalReaction>
</comment>
<dbReference type="InterPro" id="IPR016036">
    <property type="entry name" value="Malonyl_transacylase_ACP-bd"/>
</dbReference>
<dbReference type="PANTHER" id="PTHR43775">
    <property type="entry name" value="FATTY ACID SYNTHASE"/>
    <property type="match status" value="1"/>
</dbReference>
<evidence type="ECO:0000256" key="17">
    <source>
        <dbReference type="ARBA" id="ARBA00022990"/>
    </source>
</evidence>
<comment type="catalytic activity">
    <reaction evidence="35">
        <text>hexanoyl-[ACP] + malonyl-[ACP] + H(+) = 3-oxooctanoyl-[ACP] + holo-[ACP] + CO2</text>
        <dbReference type="Rhea" id="RHEA:41836"/>
        <dbReference type="Rhea" id="RHEA-COMP:9623"/>
        <dbReference type="Rhea" id="RHEA-COMP:9632"/>
        <dbReference type="Rhea" id="RHEA-COMP:9633"/>
        <dbReference type="Rhea" id="RHEA-COMP:9685"/>
        <dbReference type="ChEBI" id="CHEBI:15378"/>
        <dbReference type="ChEBI" id="CHEBI:16526"/>
        <dbReference type="ChEBI" id="CHEBI:64479"/>
        <dbReference type="ChEBI" id="CHEBI:78449"/>
        <dbReference type="ChEBI" id="CHEBI:78459"/>
        <dbReference type="ChEBI" id="CHEBI:78460"/>
    </reaction>
    <physiologicalReaction direction="left-to-right" evidence="35">
        <dbReference type="Rhea" id="RHEA:41837"/>
    </physiologicalReaction>
</comment>
<comment type="catalytic activity">
    <reaction evidence="56">
        <text>decanoyl-[ACP] + malonyl-[ACP] + H(+) = 3-oxododecanoyl-[ACP] + holo-[ACP] + CO2</text>
        <dbReference type="Rhea" id="RHEA:41868"/>
        <dbReference type="Rhea" id="RHEA-COMP:9623"/>
        <dbReference type="Rhea" id="RHEA-COMP:9640"/>
        <dbReference type="Rhea" id="RHEA-COMP:9641"/>
        <dbReference type="Rhea" id="RHEA-COMP:9685"/>
        <dbReference type="ChEBI" id="CHEBI:15378"/>
        <dbReference type="ChEBI" id="CHEBI:16526"/>
        <dbReference type="ChEBI" id="CHEBI:64479"/>
        <dbReference type="ChEBI" id="CHEBI:78449"/>
        <dbReference type="ChEBI" id="CHEBI:78468"/>
        <dbReference type="ChEBI" id="CHEBI:78469"/>
    </reaction>
    <physiologicalReaction direction="left-to-right" evidence="56">
        <dbReference type="Rhea" id="RHEA:41869"/>
    </physiologicalReaction>
</comment>
<gene>
    <name evidence="68" type="primary">106667274</name>
</gene>
<evidence type="ECO:0000256" key="34">
    <source>
        <dbReference type="ARBA" id="ARBA00047300"/>
    </source>
</evidence>
<dbReference type="PROSITE" id="PS50075">
    <property type="entry name" value="CARRIER"/>
    <property type="match status" value="1"/>
</dbReference>
<keyword evidence="21" id="KW-0275">Fatty acid biosynthesis</keyword>
<evidence type="ECO:0000256" key="10">
    <source>
        <dbReference type="ARBA" id="ARBA00022553"/>
    </source>
</evidence>
<comment type="catalytic activity">
    <reaction evidence="37">
        <text>3-oxodecanoyl-[ACP] + NADPH + H(+) = (3R)-hydroxydecanoyl-[ACP] + NADP(+)</text>
        <dbReference type="Rhea" id="RHEA:41856"/>
        <dbReference type="Rhea" id="RHEA-COMP:9637"/>
        <dbReference type="Rhea" id="RHEA-COMP:9638"/>
        <dbReference type="ChEBI" id="CHEBI:15378"/>
        <dbReference type="ChEBI" id="CHEBI:57783"/>
        <dbReference type="ChEBI" id="CHEBI:58349"/>
        <dbReference type="ChEBI" id="CHEBI:78464"/>
        <dbReference type="ChEBI" id="CHEBI:78466"/>
    </reaction>
    <physiologicalReaction direction="left-to-right" evidence="37">
        <dbReference type="Rhea" id="RHEA:41857"/>
    </physiologicalReaction>
</comment>
<evidence type="ECO:0000256" key="9">
    <source>
        <dbReference type="ARBA" id="ARBA00022516"/>
    </source>
</evidence>
<reference evidence="68" key="1">
    <citation type="submission" date="2022-01" db="UniProtKB">
        <authorList>
            <consortium name="EnsemblMetazoa"/>
        </authorList>
    </citation>
    <scope>IDENTIFICATION</scope>
</reference>
<comment type="catalytic activity">
    <reaction evidence="53">
        <text>hexadecanoyl-[ACP] + H2O = hexadecanoate + holo-[ACP] + H(+)</text>
        <dbReference type="Rhea" id="RHEA:41932"/>
        <dbReference type="Rhea" id="RHEA-COMP:9652"/>
        <dbReference type="Rhea" id="RHEA-COMP:9685"/>
        <dbReference type="ChEBI" id="CHEBI:7896"/>
        <dbReference type="ChEBI" id="CHEBI:15377"/>
        <dbReference type="ChEBI" id="CHEBI:15378"/>
        <dbReference type="ChEBI" id="CHEBI:64479"/>
        <dbReference type="ChEBI" id="CHEBI:78483"/>
        <dbReference type="EC" id="3.1.2.14"/>
    </reaction>
    <physiologicalReaction direction="left-to-right" evidence="53">
        <dbReference type="Rhea" id="RHEA:41933"/>
    </physiologicalReaction>
</comment>
<evidence type="ECO:0000256" key="23">
    <source>
        <dbReference type="ARBA" id="ARBA00023332"/>
    </source>
</evidence>
<comment type="catalytic activity">
    <reaction evidence="49">
        <text>a fatty acyl-[ACP] + malonyl-[ACP] + H(+) = a 3-oxoacyl-[ACP] + holo-[ACP] + CO2</text>
        <dbReference type="Rhea" id="RHEA:22836"/>
        <dbReference type="Rhea" id="RHEA-COMP:9623"/>
        <dbReference type="Rhea" id="RHEA-COMP:9685"/>
        <dbReference type="Rhea" id="RHEA-COMP:9916"/>
        <dbReference type="Rhea" id="RHEA-COMP:14125"/>
        <dbReference type="ChEBI" id="CHEBI:15378"/>
        <dbReference type="ChEBI" id="CHEBI:16526"/>
        <dbReference type="ChEBI" id="CHEBI:64479"/>
        <dbReference type="ChEBI" id="CHEBI:78449"/>
        <dbReference type="ChEBI" id="CHEBI:78776"/>
        <dbReference type="ChEBI" id="CHEBI:138651"/>
        <dbReference type="EC" id="2.3.1.41"/>
    </reaction>
    <physiologicalReaction direction="left-to-right" evidence="49">
        <dbReference type="Rhea" id="RHEA:22837"/>
    </physiologicalReaction>
</comment>
<dbReference type="Pfam" id="PF00975">
    <property type="entry name" value="Thioesterase"/>
    <property type="match status" value="1"/>
</dbReference>
<evidence type="ECO:0000256" key="6">
    <source>
        <dbReference type="ARBA" id="ARBA00013191"/>
    </source>
</evidence>
<evidence type="ECO:0000256" key="49">
    <source>
        <dbReference type="ARBA" id="ARBA00048506"/>
    </source>
</evidence>
<evidence type="ECO:0000256" key="39">
    <source>
        <dbReference type="ARBA" id="ARBA00047500"/>
    </source>
</evidence>
<comment type="catalytic activity">
    <reaction evidence="30">
        <text>(3R)-hydroxyhexadecanoyl-[ACP] = (2E)-hexadecenoyl-[ACP] + H2O</text>
        <dbReference type="Rhea" id="RHEA:41908"/>
        <dbReference type="Rhea" id="RHEA-COMP:9650"/>
        <dbReference type="Rhea" id="RHEA-COMP:9651"/>
        <dbReference type="ChEBI" id="CHEBI:15377"/>
        <dbReference type="ChEBI" id="CHEBI:78480"/>
        <dbReference type="ChEBI" id="CHEBI:78481"/>
    </reaction>
    <physiologicalReaction direction="left-to-right" evidence="30">
        <dbReference type="Rhea" id="RHEA:41909"/>
    </physiologicalReaction>
</comment>
<evidence type="ECO:0000256" key="36">
    <source>
        <dbReference type="ARBA" id="ARBA00047400"/>
    </source>
</evidence>
<evidence type="ECO:0000256" key="26">
    <source>
        <dbReference type="ARBA" id="ARBA00023388"/>
    </source>
</evidence>
<dbReference type="CDD" id="cd08954">
    <property type="entry name" value="KR_1_FAS_SDR_x"/>
    <property type="match status" value="1"/>
</dbReference>
<comment type="catalytic activity">
    <reaction evidence="58">
        <text>3-oxododecanoyl-[ACP] + NADPH + H(+) = (3R)-hydroxydodecanoyl-[ACP] + NADP(+)</text>
        <dbReference type="Rhea" id="RHEA:41872"/>
        <dbReference type="Rhea" id="RHEA-COMP:9641"/>
        <dbReference type="Rhea" id="RHEA-COMP:9642"/>
        <dbReference type="ChEBI" id="CHEBI:15378"/>
        <dbReference type="ChEBI" id="CHEBI:57783"/>
        <dbReference type="ChEBI" id="CHEBI:58349"/>
        <dbReference type="ChEBI" id="CHEBI:78469"/>
        <dbReference type="ChEBI" id="CHEBI:78470"/>
    </reaction>
    <physiologicalReaction direction="left-to-right" evidence="58">
        <dbReference type="Rhea" id="RHEA:41873"/>
    </physiologicalReaction>
</comment>
<dbReference type="InterPro" id="IPR036736">
    <property type="entry name" value="ACP-like_sf"/>
</dbReference>
<comment type="catalytic activity">
    <reaction evidence="24">
        <text>(3R)-hydroxydodecanoyl-[ACP] = (2E)-dodecenoyl-[ACP] + H2O</text>
        <dbReference type="Rhea" id="RHEA:41876"/>
        <dbReference type="Rhea" id="RHEA-COMP:9642"/>
        <dbReference type="Rhea" id="RHEA-COMP:9643"/>
        <dbReference type="ChEBI" id="CHEBI:15377"/>
        <dbReference type="ChEBI" id="CHEBI:78470"/>
        <dbReference type="ChEBI" id="CHEBI:78472"/>
    </reaction>
    <physiologicalReaction direction="left-to-right" evidence="24">
        <dbReference type="Rhea" id="RHEA:41877"/>
    </physiologicalReaction>
</comment>
<dbReference type="Gene3D" id="3.40.366.10">
    <property type="entry name" value="Malonyl-Coenzyme A Acyl Carrier Protein, domain 2"/>
    <property type="match status" value="1"/>
</dbReference>
<comment type="catalytic activity">
    <reaction evidence="23">
        <text>(3R)-hydroxyoctanoyl-[ACP] = (2E)-octenoyl-[ACP] + H2O</text>
        <dbReference type="Rhea" id="RHEA:41844"/>
        <dbReference type="Rhea" id="RHEA-COMP:9634"/>
        <dbReference type="Rhea" id="RHEA-COMP:9635"/>
        <dbReference type="ChEBI" id="CHEBI:15377"/>
        <dbReference type="ChEBI" id="CHEBI:78461"/>
        <dbReference type="ChEBI" id="CHEBI:78462"/>
    </reaction>
    <physiologicalReaction direction="left-to-right" evidence="23">
        <dbReference type="Rhea" id="RHEA:41845"/>
    </physiologicalReaction>
</comment>
<evidence type="ECO:0000256" key="22">
    <source>
        <dbReference type="ARBA" id="ARBA00023268"/>
    </source>
</evidence>
<evidence type="ECO:0000256" key="45">
    <source>
        <dbReference type="ARBA" id="ARBA00048051"/>
    </source>
</evidence>
<evidence type="ECO:0000256" key="24">
    <source>
        <dbReference type="ARBA" id="ARBA00023351"/>
    </source>
</evidence>
<dbReference type="SMART" id="SM00823">
    <property type="entry name" value="PKS_PP"/>
    <property type="match status" value="1"/>
</dbReference>
<keyword evidence="14" id="KW-0276">Fatty acid metabolism</keyword>
<dbReference type="Pfam" id="PF13602">
    <property type="entry name" value="ADH_zinc_N_2"/>
    <property type="match status" value="1"/>
</dbReference>
<comment type="catalytic activity">
    <reaction evidence="28">
        <text>(3R)-hydroxytetradecanoyl-[ACP] = (2E)-tetradecenoyl-[ACP] + H2O</text>
        <dbReference type="Rhea" id="RHEA:41892"/>
        <dbReference type="Rhea" id="RHEA-COMP:9646"/>
        <dbReference type="Rhea" id="RHEA-COMP:9647"/>
        <dbReference type="ChEBI" id="CHEBI:15377"/>
        <dbReference type="ChEBI" id="CHEBI:78474"/>
        <dbReference type="ChEBI" id="CHEBI:78475"/>
    </reaction>
    <physiologicalReaction direction="left-to-right" evidence="28">
        <dbReference type="Rhea" id="RHEA:41893"/>
    </physiologicalReaction>
</comment>
<dbReference type="InterPro" id="IPR042104">
    <property type="entry name" value="PKS_dehydratase_sf"/>
</dbReference>
<evidence type="ECO:0000256" key="48">
    <source>
        <dbReference type="ARBA" id="ARBA00048420"/>
    </source>
</evidence>
<comment type="catalytic activity">
    <reaction evidence="62">
        <text>(2E)-decenoyl-[ACP] + NADPH + H(+) = decanoyl-[ACP] + NADP(+)</text>
        <dbReference type="Rhea" id="RHEA:41864"/>
        <dbReference type="Rhea" id="RHEA-COMP:9639"/>
        <dbReference type="Rhea" id="RHEA-COMP:9640"/>
        <dbReference type="ChEBI" id="CHEBI:15378"/>
        <dbReference type="ChEBI" id="CHEBI:57783"/>
        <dbReference type="ChEBI" id="CHEBI:58349"/>
        <dbReference type="ChEBI" id="CHEBI:78467"/>
        <dbReference type="ChEBI" id="CHEBI:78468"/>
    </reaction>
    <physiologicalReaction direction="left-to-right" evidence="62">
        <dbReference type="Rhea" id="RHEA:41865"/>
    </physiologicalReaction>
</comment>
<comment type="catalytic activity">
    <reaction evidence="36">
        <text>a (3R)-hydroxyacyl-[ACP] + NADP(+) = a 3-oxoacyl-[ACP] + NADPH + H(+)</text>
        <dbReference type="Rhea" id="RHEA:17397"/>
        <dbReference type="Rhea" id="RHEA-COMP:9916"/>
        <dbReference type="Rhea" id="RHEA-COMP:9945"/>
        <dbReference type="ChEBI" id="CHEBI:15378"/>
        <dbReference type="ChEBI" id="CHEBI:57783"/>
        <dbReference type="ChEBI" id="CHEBI:58349"/>
        <dbReference type="ChEBI" id="CHEBI:78776"/>
        <dbReference type="ChEBI" id="CHEBI:78827"/>
        <dbReference type="EC" id="1.1.1.100"/>
    </reaction>
    <physiologicalReaction direction="right-to-left" evidence="36">
        <dbReference type="Rhea" id="RHEA:17399"/>
    </physiologicalReaction>
</comment>
<comment type="catalytic activity">
    <reaction evidence="31">
        <text>(3R)-hydroxybutanoyl-[ACP] = (2E)-butenoyl-[ACP] + H2O</text>
        <dbReference type="Rhea" id="RHEA:41808"/>
        <dbReference type="Rhea" id="RHEA-COMP:9626"/>
        <dbReference type="Rhea" id="RHEA-COMP:9627"/>
        <dbReference type="ChEBI" id="CHEBI:15377"/>
        <dbReference type="ChEBI" id="CHEBI:78451"/>
        <dbReference type="ChEBI" id="CHEBI:78453"/>
    </reaction>
    <physiologicalReaction direction="left-to-right" evidence="31">
        <dbReference type="Rhea" id="RHEA:41809"/>
    </physiologicalReaction>
</comment>
<dbReference type="OrthoDB" id="329835at2759"/>
<dbReference type="GO" id="GO:0006633">
    <property type="term" value="P:fatty acid biosynthetic process"/>
    <property type="evidence" value="ECO:0007669"/>
    <property type="project" value="UniProtKB-UniPathway"/>
</dbReference>
<dbReference type="InterPro" id="IPR014030">
    <property type="entry name" value="Ketoacyl_synth_N"/>
</dbReference>
<dbReference type="InterPro" id="IPR016039">
    <property type="entry name" value="Thiolase-like"/>
</dbReference>
<evidence type="ECO:0000256" key="58">
    <source>
        <dbReference type="ARBA" id="ARBA00049263"/>
    </source>
</evidence>
<evidence type="ECO:0000256" key="46">
    <source>
        <dbReference type="ARBA" id="ARBA00048281"/>
    </source>
</evidence>
<dbReference type="Pfam" id="PF21089">
    <property type="entry name" value="PKS_DH_N"/>
    <property type="match status" value="1"/>
</dbReference>
<comment type="pathway">
    <text evidence="1">Lipid metabolism.</text>
</comment>
<dbReference type="Gene3D" id="3.40.50.1820">
    <property type="entry name" value="alpha/beta hydrolase"/>
    <property type="match status" value="1"/>
</dbReference>
<evidence type="ECO:0000256" key="61">
    <source>
        <dbReference type="ARBA" id="ARBA00049449"/>
    </source>
</evidence>
<dbReference type="SMART" id="SM00829">
    <property type="entry name" value="PKS_ER"/>
    <property type="match status" value="1"/>
</dbReference>
<dbReference type="SUPFAM" id="SSF50129">
    <property type="entry name" value="GroES-like"/>
    <property type="match status" value="1"/>
</dbReference>
<dbReference type="InterPro" id="IPR029058">
    <property type="entry name" value="AB_hydrolase_fold"/>
</dbReference>
<comment type="catalytic activity">
    <reaction evidence="52">
        <text>holo-[ACP] + acetyl-CoA = acetyl-[ACP] + CoA</text>
        <dbReference type="Rhea" id="RHEA:41788"/>
        <dbReference type="Rhea" id="RHEA-COMP:9621"/>
        <dbReference type="Rhea" id="RHEA-COMP:9685"/>
        <dbReference type="ChEBI" id="CHEBI:57287"/>
        <dbReference type="ChEBI" id="CHEBI:57288"/>
        <dbReference type="ChEBI" id="CHEBI:64479"/>
        <dbReference type="ChEBI" id="CHEBI:78446"/>
        <dbReference type="EC" id="2.3.1.38"/>
    </reaction>
    <physiologicalReaction direction="left-to-right" evidence="52">
        <dbReference type="Rhea" id="RHEA:41789"/>
    </physiologicalReaction>
</comment>
<evidence type="ECO:0000256" key="60">
    <source>
        <dbReference type="ARBA" id="ARBA00049422"/>
    </source>
</evidence>
<comment type="catalytic activity">
    <reaction evidence="46">
        <text>(2E)-dodecenoyl-[ACP] + NADPH + H(+) = dodecanoyl-[ACP] + NADP(+)</text>
        <dbReference type="Rhea" id="RHEA:41880"/>
        <dbReference type="Rhea" id="RHEA-COMP:9643"/>
        <dbReference type="Rhea" id="RHEA-COMP:9644"/>
        <dbReference type="ChEBI" id="CHEBI:15378"/>
        <dbReference type="ChEBI" id="CHEBI:57783"/>
        <dbReference type="ChEBI" id="CHEBI:58349"/>
        <dbReference type="ChEBI" id="CHEBI:65264"/>
        <dbReference type="ChEBI" id="CHEBI:78472"/>
    </reaction>
    <physiologicalReaction direction="left-to-right" evidence="46">
        <dbReference type="Rhea" id="RHEA:41881"/>
    </physiologicalReaction>
</comment>
<dbReference type="SUPFAM" id="SSF51735">
    <property type="entry name" value="NAD(P)-binding Rossmann-fold domains"/>
    <property type="match status" value="2"/>
</dbReference>
<dbReference type="Gene3D" id="3.40.47.10">
    <property type="match status" value="1"/>
</dbReference>
<evidence type="ECO:0000256" key="1">
    <source>
        <dbReference type="ARBA" id="ARBA00005189"/>
    </source>
</evidence>
<dbReference type="EnsemblMetazoa" id="XM_014395122.2">
    <property type="protein sequence ID" value="XP_014250608.1"/>
    <property type="gene ID" value="LOC106667274"/>
</dbReference>
<evidence type="ECO:0000256" key="19">
    <source>
        <dbReference type="ARBA" id="ARBA00023027"/>
    </source>
</evidence>
<evidence type="ECO:0000256" key="4">
    <source>
        <dbReference type="ARBA" id="ARBA00012873"/>
    </source>
</evidence>
<comment type="function">
    <text evidence="32">Fatty acid synthetase is a multifunctional enzyme that catalyzes the de novo biosynthesis of long-chain saturated fatty acids starting from acetyl-CoA and malonyl-CoA in the presence of NADPH. This multifunctional protein contains 7 catalytic activities and a site for the binding of the prosthetic group 4'-phosphopantetheine of the acyl carrier protein ([ACP]) domain.</text>
</comment>
<comment type="catalytic activity">
    <reaction evidence="50">
        <text>3-oxohexanoyl-[ACP] + NADPH + H(+) = (3R)-hydroxyhexanoyl-[ACP] + NADP(+)</text>
        <dbReference type="Rhea" id="RHEA:41824"/>
        <dbReference type="Rhea" id="RHEA-COMP:9629"/>
        <dbReference type="Rhea" id="RHEA-COMP:9630"/>
        <dbReference type="ChEBI" id="CHEBI:15378"/>
        <dbReference type="ChEBI" id="CHEBI:57783"/>
        <dbReference type="ChEBI" id="CHEBI:58349"/>
        <dbReference type="ChEBI" id="CHEBI:78456"/>
        <dbReference type="ChEBI" id="CHEBI:78457"/>
    </reaction>
    <physiologicalReaction direction="left-to-right" evidence="50">
        <dbReference type="Rhea" id="RHEA:41825"/>
    </physiologicalReaction>
</comment>
<comment type="catalytic activity">
    <reaction evidence="26">
        <text>(3R)-hydroxydecanoyl-[ACP] = (2E)-decenoyl-[ACP] + H2O</text>
        <dbReference type="Rhea" id="RHEA:41860"/>
        <dbReference type="Rhea" id="RHEA-COMP:9638"/>
        <dbReference type="Rhea" id="RHEA-COMP:9639"/>
        <dbReference type="ChEBI" id="CHEBI:15377"/>
        <dbReference type="ChEBI" id="CHEBI:78466"/>
        <dbReference type="ChEBI" id="CHEBI:78467"/>
    </reaction>
    <physiologicalReaction direction="left-to-right" evidence="26">
        <dbReference type="Rhea" id="RHEA:41861"/>
    </physiologicalReaction>
</comment>
<comment type="catalytic activity">
    <reaction evidence="51">
        <text>a 2,3-saturated acyl-[ACP] + NADP(+) = a (2E)-enoyl-[ACP] + NADPH + H(+)</text>
        <dbReference type="Rhea" id="RHEA:22564"/>
        <dbReference type="Rhea" id="RHEA-COMP:9925"/>
        <dbReference type="Rhea" id="RHEA-COMP:9926"/>
        <dbReference type="ChEBI" id="CHEBI:15378"/>
        <dbReference type="ChEBI" id="CHEBI:57783"/>
        <dbReference type="ChEBI" id="CHEBI:58349"/>
        <dbReference type="ChEBI" id="CHEBI:78784"/>
        <dbReference type="ChEBI" id="CHEBI:78785"/>
        <dbReference type="EC" id="1.3.1.39"/>
    </reaction>
    <physiologicalReaction direction="right-to-left" evidence="51">
        <dbReference type="Rhea" id="RHEA:22566"/>
    </physiologicalReaction>
</comment>
<evidence type="ECO:0000256" key="2">
    <source>
        <dbReference type="ARBA" id="ARBA00012004"/>
    </source>
</evidence>
<comment type="catalytic activity">
    <reaction evidence="59">
        <text>3-oxohexadecanoyl-[ACP] + NADPH + H(+) = (3R)-hydroxyhexadecanoyl-[ACP] + NADP(+)</text>
        <dbReference type="Rhea" id="RHEA:41904"/>
        <dbReference type="Rhea" id="RHEA-COMP:9649"/>
        <dbReference type="Rhea" id="RHEA-COMP:9650"/>
        <dbReference type="ChEBI" id="CHEBI:15378"/>
        <dbReference type="ChEBI" id="CHEBI:57783"/>
        <dbReference type="ChEBI" id="CHEBI:58349"/>
        <dbReference type="ChEBI" id="CHEBI:78478"/>
        <dbReference type="ChEBI" id="CHEBI:78480"/>
    </reaction>
    <physiologicalReaction direction="left-to-right" evidence="59">
        <dbReference type="Rhea" id="RHEA:41905"/>
    </physiologicalReaction>
</comment>
<comment type="catalytic activity">
    <reaction evidence="33">
        <text>acetyl-CoA + n malonyl-CoA + 2n NADPH + 2n H(+) = a long-chain fatty acid + (n+1) CoA + n CO2 + 2n NADP(+).</text>
        <dbReference type="EC" id="2.3.1.85"/>
    </reaction>
</comment>
<keyword evidence="17" id="KW-0007">Acetylation</keyword>
<dbReference type="Pfam" id="PF02801">
    <property type="entry name" value="Ketoacyl-synt_C"/>
    <property type="match status" value="1"/>
</dbReference>
<accession>A0A8I6RSK4</accession>
<keyword evidence="9" id="KW-0444">Lipid biosynthesis</keyword>
<evidence type="ECO:0000256" key="3">
    <source>
        <dbReference type="ARBA" id="ARBA00012480"/>
    </source>
</evidence>
<keyword evidence="18" id="KW-0560">Oxidoreductase</keyword>
<dbReference type="InterPro" id="IPR049900">
    <property type="entry name" value="PKS_mFAS_DH"/>
</dbReference>
<feature type="domain" description="Ketosynthase family 3 (KS3)" evidence="66">
    <location>
        <begin position="24"/>
        <end position="429"/>
    </location>
</feature>
<evidence type="ECO:0000256" key="64">
    <source>
        <dbReference type="PROSITE-ProRule" id="PRU01363"/>
    </source>
</evidence>
<dbReference type="SUPFAM" id="SSF55048">
    <property type="entry name" value="Probable ACP-binding domain of malonyl-CoA ACP transacylase"/>
    <property type="match status" value="1"/>
</dbReference>
<comment type="catalytic activity">
    <reaction evidence="40">
        <text>dodecanoyl-[ACP] + malonyl-[ACP] + H(+) = 3-oxotetradecanoyl-[ACP] + holo-[ACP] + CO2</text>
        <dbReference type="Rhea" id="RHEA:41884"/>
        <dbReference type="Rhea" id="RHEA-COMP:9623"/>
        <dbReference type="Rhea" id="RHEA-COMP:9644"/>
        <dbReference type="Rhea" id="RHEA-COMP:9645"/>
        <dbReference type="Rhea" id="RHEA-COMP:9685"/>
        <dbReference type="ChEBI" id="CHEBI:15378"/>
        <dbReference type="ChEBI" id="CHEBI:16526"/>
        <dbReference type="ChEBI" id="CHEBI:64479"/>
        <dbReference type="ChEBI" id="CHEBI:65264"/>
        <dbReference type="ChEBI" id="CHEBI:78449"/>
        <dbReference type="ChEBI" id="CHEBI:78473"/>
    </reaction>
    <physiologicalReaction direction="left-to-right" evidence="40">
        <dbReference type="Rhea" id="RHEA:41885"/>
    </physiologicalReaction>
</comment>
<dbReference type="Pfam" id="PF00109">
    <property type="entry name" value="ketoacyl-synt"/>
    <property type="match status" value="1"/>
</dbReference>
<evidence type="ECO:0000256" key="63">
    <source>
        <dbReference type="ARBA" id="ARBA00049533"/>
    </source>
</evidence>
<evidence type="ECO:0000256" key="30">
    <source>
        <dbReference type="ARBA" id="ARBA00023401"/>
    </source>
</evidence>
<comment type="catalytic activity">
    <reaction evidence="44">
        <text>acetyl-[ACP] + malonyl-[ACP] + H(+) = 3-oxobutanoyl-[ACP] + holo-[ACP] + CO2</text>
        <dbReference type="Rhea" id="RHEA:41800"/>
        <dbReference type="Rhea" id="RHEA-COMP:9621"/>
        <dbReference type="Rhea" id="RHEA-COMP:9623"/>
        <dbReference type="Rhea" id="RHEA-COMP:9625"/>
        <dbReference type="Rhea" id="RHEA-COMP:9685"/>
        <dbReference type="ChEBI" id="CHEBI:15378"/>
        <dbReference type="ChEBI" id="CHEBI:16526"/>
        <dbReference type="ChEBI" id="CHEBI:64479"/>
        <dbReference type="ChEBI" id="CHEBI:78446"/>
        <dbReference type="ChEBI" id="CHEBI:78449"/>
        <dbReference type="ChEBI" id="CHEBI:78450"/>
    </reaction>
    <physiologicalReaction direction="left-to-right" evidence="44">
        <dbReference type="Rhea" id="RHEA:41801"/>
    </physiologicalReaction>
</comment>
<dbReference type="Pfam" id="PF21149">
    <property type="entry name" value="FAS_pseudo-KR"/>
    <property type="match status" value="1"/>
</dbReference>
<dbReference type="GO" id="GO:0141148">
    <property type="term" value="F:enoyl-[acyl-carrier-protein] reductase (NADPH) activity"/>
    <property type="evidence" value="ECO:0007669"/>
    <property type="project" value="UniProtKB-EC"/>
</dbReference>
<keyword evidence="13" id="KW-0378">Hydrolase</keyword>
<evidence type="ECO:0000256" key="31">
    <source>
        <dbReference type="ARBA" id="ARBA00023402"/>
    </source>
</evidence>
<dbReference type="Gene3D" id="3.30.70.3290">
    <property type="match status" value="1"/>
</dbReference>
<evidence type="ECO:0000256" key="38">
    <source>
        <dbReference type="ARBA" id="ARBA00047451"/>
    </source>
</evidence>